<dbReference type="PROSITE" id="PS00122">
    <property type="entry name" value="CARBOXYLESTERASE_B_1"/>
    <property type="match status" value="1"/>
</dbReference>
<dbReference type="InterPro" id="IPR019826">
    <property type="entry name" value="Carboxylesterase_B_AS"/>
</dbReference>
<sequence>MGSTLPPVQVEGGLIQGLPSPLDPGITIYKGVPYAAPPTGSNRFKPPQPIIPWDKVRVCDTIGPVCPQAPPDPRYPNVLKGHPQSEDCLYLNVYQPSNDLEADRPYPVYVWYHGGGFREGGSADPNFDGTGLAQKGVIVVVPSFRLSIFGYFAHPVLSAESPSGTSGMVGMLDAVEVLKWVRSNISVFGGNPNQVTIGGQSAGNAMSHTLLSSPLAKGLLHGVILQSGPRSFQEPALANGPMSYRTLKEAEEDGVQLLRELGIKDVEEFRKFDDLDKLREVSTKRDRRYWGPPPLFRLILDGHVIPEPWSKIHAGEPPNDVPVMAGMNSEEGGTYNEPRFTYEDFLSCVEGRLGPDSTYGRGDPAYVEKFHELYPLRNRETGQGPLETWNQAARDNTRNNIALWAQEYHQKTRSAVYGYYFTHPITPWRNWQPDHSQPKVPGFTNQKGPVGGAYHGAEFAYTFNSLITNDLRPWTETDRVIGDKVSTLWANFIKYGNPNGLQGASSRPEGVAEWPSLVDQADTLLELGGEWQTITTVDDPARARFWTNYIRSQRAW</sequence>
<dbReference type="SUPFAM" id="SSF53474">
    <property type="entry name" value="alpha/beta-Hydrolases"/>
    <property type="match status" value="1"/>
</dbReference>
<dbReference type="STRING" id="1450538.A0A2V5HE57"/>
<feature type="domain" description="Carboxylesterase type B" evidence="4">
    <location>
        <begin position="7"/>
        <end position="544"/>
    </location>
</feature>
<dbReference type="Proteomes" id="UP000249829">
    <property type="component" value="Unassembled WGS sequence"/>
</dbReference>
<organism evidence="5 6">
    <name type="scientific">Aspergillus violaceofuscus (strain CBS 115571)</name>
    <dbReference type="NCBI Taxonomy" id="1450538"/>
    <lineage>
        <taxon>Eukaryota</taxon>
        <taxon>Fungi</taxon>
        <taxon>Dikarya</taxon>
        <taxon>Ascomycota</taxon>
        <taxon>Pezizomycotina</taxon>
        <taxon>Eurotiomycetes</taxon>
        <taxon>Eurotiomycetidae</taxon>
        <taxon>Eurotiales</taxon>
        <taxon>Aspergillaceae</taxon>
        <taxon>Aspergillus</taxon>
    </lineage>
</organism>
<comment type="similarity">
    <text evidence="1 3">Belongs to the type-B carboxylesterase/lipase family.</text>
</comment>
<dbReference type="Gene3D" id="3.40.50.1820">
    <property type="entry name" value="alpha/beta hydrolase"/>
    <property type="match status" value="1"/>
</dbReference>
<dbReference type="GO" id="GO:0016787">
    <property type="term" value="F:hydrolase activity"/>
    <property type="evidence" value="ECO:0007669"/>
    <property type="project" value="UniProtKB-KW"/>
</dbReference>
<protein>
    <recommendedName>
        <fullName evidence="3">Carboxylic ester hydrolase</fullName>
        <ecNumber evidence="3">3.1.1.-</ecNumber>
    </recommendedName>
</protein>
<dbReference type="InterPro" id="IPR029058">
    <property type="entry name" value="AB_hydrolase_fold"/>
</dbReference>
<gene>
    <name evidence="5" type="ORF">BO99DRAFT_458835</name>
</gene>
<dbReference type="PANTHER" id="PTHR11559">
    <property type="entry name" value="CARBOXYLESTERASE"/>
    <property type="match status" value="1"/>
</dbReference>
<keyword evidence="2 3" id="KW-0378">Hydrolase</keyword>
<dbReference type="OMA" id="CEWANEP"/>
<evidence type="ECO:0000313" key="6">
    <source>
        <dbReference type="Proteomes" id="UP000249829"/>
    </source>
</evidence>
<evidence type="ECO:0000259" key="4">
    <source>
        <dbReference type="Pfam" id="PF00135"/>
    </source>
</evidence>
<dbReference type="EMBL" id="KZ825133">
    <property type="protein sequence ID" value="PYI19623.1"/>
    <property type="molecule type" value="Genomic_DNA"/>
</dbReference>
<evidence type="ECO:0000313" key="5">
    <source>
        <dbReference type="EMBL" id="PYI19623.1"/>
    </source>
</evidence>
<evidence type="ECO:0000256" key="2">
    <source>
        <dbReference type="ARBA" id="ARBA00022801"/>
    </source>
</evidence>
<proteinExistence type="inferred from homology"/>
<dbReference type="InterPro" id="IPR019819">
    <property type="entry name" value="Carboxylesterase_B_CS"/>
</dbReference>
<dbReference type="EC" id="3.1.1.-" evidence="3"/>
<dbReference type="PROSITE" id="PS00941">
    <property type="entry name" value="CARBOXYLESTERASE_B_2"/>
    <property type="match status" value="1"/>
</dbReference>
<keyword evidence="6" id="KW-1185">Reference proteome</keyword>
<reference evidence="5 6" key="1">
    <citation type="submission" date="2018-02" db="EMBL/GenBank/DDBJ databases">
        <title>The genomes of Aspergillus section Nigri reveals drivers in fungal speciation.</title>
        <authorList>
            <consortium name="DOE Joint Genome Institute"/>
            <person name="Vesth T.C."/>
            <person name="Nybo J."/>
            <person name="Theobald S."/>
            <person name="Brandl J."/>
            <person name="Frisvad J.C."/>
            <person name="Nielsen K.F."/>
            <person name="Lyhne E.K."/>
            <person name="Kogle M.E."/>
            <person name="Kuo A."/>
            <person name="Riley R."/>
            <person name="Clum A."/>
            <person name="Nolan M."/>
            <person name="Lipzen A."/>
            <person name="Salamov A."/>
            <person name="Henrissat B."/>
            <person name="Wiebenga A."/>
            <person name="De vries R.P."/>
            <person name="Grigoriev I.V."/>
            <person name="Mortensen U.H."/>
            <person name="Andersen M.R."/>
            <person name="Baker S.E."/>
        </authorList>
    </citation>
    <scope>NUCLEOTIDE SEQUENCE [LARGE SCALE GENOMIC DNA]</scope>
    <source>
        <strain evidence="5 6">CBS 115571</strain>
    </source>
</reference>
<dbReference type="InterPro" id="IPR050309">
    <property type="entry name" value="Type-B_Carboxylest/Lipase"/>
</dbReference>
<name>A0A2V5HE57_ASPV1</name>
<evidence type="ECO:0000256" key="1">
    <source>
        <dbReference type="ARBA" id="ARBA00005964"/>
    </source>
</evidence>
<accession>A0A2V5HE57</accession>
<dbReference type="Pfam" id="PF00135">
    <property type="entry name" value="COesterase"/>
    <property type="match status" value="1"/>
</dbReference>
<dbReference type="AlphaFoldDB" id="A0A2V5HE57"/>
<evidence type="ECO:0000256" key="3">
    <source>
        <dbReference type="RuleBase" id="RU361235"/>
    </source>
</evidence>
<dbReference type="InterPro" id="IPR002018">
    <property type="entry name" value="CarbesteraseB"/>
</dbReference>